<feature type="transmembrane region" description="Helical" evidence="2">
    <location>
        <begin position="102"/>
        <end position="120"/>
    </location>
</feature>
<feature type="domain" description="DUF8163" evidence="3">
    <location>
        <begin position="4"/>
        <end position="157"/>
    </location>
</feature>
<proteinExistence type="predicted"/>
<feature type="compositionally biased region" description="Polar residues" evidence="1">
    <location>
        <begin position="171"/>
        <end position="181"/>
    </location>
</feature>
<evidence type="ECO:0000313" key="5">
    <source>
        <dbReference type="Proteomes" id="UP001595821"/>
    </source>
</evidence>
<dbReference type="GeneID" id="71856172"/>
<feature type="transmembrane region" description="Helical" evidence="2">
    <location>
        <begin position="19"/>
        <end position="39"/>
    </location>
</feature>
<feature type="transmembrane region" description="Helical" evidence="2">
    <location>
        <begin position="126"/>
        <end position="143"/>
    </location>
</feature>
<sequence length="181" mass="18265">MSTRVDAVSAETGYDWPTIVALVGLVVAFTIVAGPIGLLAGLVTALAGYALGTPYALAVGHILLVVATPGGIAPLSIALVDVAFVAVLLAPLLRTASSGRTVLVAVTSAPALAVTAWLVTRSQPTWLAATTVLVLLAVASYGLHRLALVRLGLVPASDDGDALPTDRTESTSDPATESTET</sequence>
<name>A0ABD5NVF5_9EURY</name>
<evidence type="ECO:0000256" key="2">
    <source>
        <dbReference type="SAM" id="Phobius"/>
    </source>
</evidence>
<reference evidence="4 5" key="1">
    <citation type="journal article" date="2014" name="Int. J. Syst. Evol. Microbiol.">
        <title>Complete genome sequence of Corynebacterium casei LMG S-19264T (=DSM 44701T), isolated from a smear-ripened cheese.</title>
        <authorList>
            <consortium name="US DOE Joint Genome Institute (JGI-PGF)"/>
            <person name="Walter F."/>
            <person name="Albersmeier A."/>
            <person name="Kalinowski J."/>
            <person name="Ruckert C."/>
        </authorList>
    </citation>
    <scope>NUCLEOTIDE SEQUENCE [LARGE SCALE GENOMIC DNA]</scope>
    <source>
        <strain evidence="4 5">IBRC-M 10912</strain>
    </source>
</reference>
<evidence type="ECO:0000313" key="4">
    <source>
        <dbReference type="EMBL" id="MFC4246051.1"/>
    </source>
</evidence>
<accession>A0ABD5NVF5</accession>
<feature type="transmembrane region" description="Helical" evidence="2">
    <location>
        <begin position="72"/>
        <end position="90"/>
    </location>
</feature>
<protein>
    <recommendedName>
        <fullName evidence="3">DUF8163 domain-containing protein</fullName>
    </recommendedName>
</protein>
<organism evidence="4 5">
    <name type="scientific">Natribaculum luteum</name>
    <dbReference type="NCBI Taxonomy" id="1586232"/>
    <lineage>
        <taxon>Archaea</taxon>
        <taxon>Methanobacteriati</taxon>
        <taxon>Methanobacteriota</taxon>
        <taxon>Stenosarchaea group</taxon>
        <taxon>Halobacteria</taxon>
        <taxon>Halobacteriales</taxon>
        <taxon>Natrialbaceae</taxon>
        <taxon>Natribaculum</taxon>
    </lineage>
</organism>
<evidence type="ECO:0000256" key="1">
    <source>
        <dbReference type="SAM" id="MobiDB-lite"/>
    </source>
</evidence>
<feature type="region of interest" description="Disordered" evidence="1">
    <location>
        <begin position="160"/>
        <end position="181"/>
    </location>
</feature>
<keyword evidence="2" id="KW-1133">Transmembrane helix</keyword>
<dbReference type="AlphaFoldDB" id="A0ABD5NVF5"/>
<feature type="transmembrane region" description="Helical" evidence="2">
    <location>
        <begin position="46"/>
        <end position="66"/>
    </location>
</feature>
<evidence type="ECO:0000259" key="3">
    <source>
        <dbReference type="Pfam" id="PF26496"/>
    </source>
</evidence>
<dbReference type="Proteomes" id="UP001595821">
    <property type="component" value="Unassembled WGS sequence"/>
</dbReference>
<gene>
    <name evidence="4" type="ORF">ACFOZ7_03430</name>
</gene>
<dbReference type="InterPro" id="IPR058477">
    <property type="entry name" value="DUF8163"/>
</dbReference>
<keyword evidence="2" id="KW-0472">Membrane</keyword>
<dbReference type="EMBL" id="JBHSDJ010000009">
    <property type="protein sequence ID" value="MFC4246051.1"/>
    <property type="molecule type" value="Genomic_DNA"/>
</dbReference>
<comment type="caution">
    <text evidence="4">The sequence shown here is derived from an EMBL/GenBank/DDBJ whole genome shotgun (WGS) entry which is preliminary data.</text>
</comment>
<keyword evidence="2" id="KW-0812">Transmembrane</keyword>
<dbReference type="Pfam" id="PF26496">
    <property type="entry name" value="DUF8163"/>
    <property type="match status" value="1"/>
</dbReference>
<dbReference type="RefSeq" id="WP_246975144.1">
    <property type="nucleotide sequence ID" value="NZ_CP095398.1"/>
</dbReference>